<reference evidence="2 3" key="1">
    <citation type="journal article" date="2019" name="Emerg. Microbes Infect.">
        <title>Comprehensive subspecies identification of 175 nontuberculous mycobacteria species based on 7547 genomic profiles.</title>
        <authorList>
            <person name="Matsumoto Y."/>
            <person name="Kinjo T."/>
            <person name="Motooka D."/>
            <person name="Nabeya D."/>
            <person name="Jung N."/>
            <person name="Uechi K."/>
            <person name="Horii T."/>
            <person name="Iida T."/>
            <person name="Fujita J."/>
            <person name="Nakamura S."/>
        </authorList>
    </citation>
    <scope>NUCLEOTIDE SEQUENCE [LARGE SCALE GENOMIC DNA]</scope>
    <source>
        <strain evidence="2 3">JCM 30723</strain>
    </source>
</reference>
<proteinExistence type="predicted"/>
<feature type="transmembrane region" description="Helical" evidence="1">
    <location>
        <begin position="12"/>
        <end position="34"/>
    </location>
</feature>
<evidence type="ECO:0000313" key="3">
    <source>
        <dbReference type="Proteomes" id="UP000465305"/>
    </source>
</evidence>
<feature type="transmembrane region" description="Helical" evidence="1">
    <location>
        <begin position="41"/>
        <end position="65"/>
    </location>
</feature>
<comment type="caution">
    <text evidence="2">The sequence shown here is derived from an EMBL/GenBank/DDBJ whole genome shotgun (WGS) entry which is preliminary data.</text>
</comment>
<keyword evidence="1" id="KW-0472">Membrane</keyword>
<name>A0A7I9Y4Q0_MYCAL</name>
<evidence type="ECO:0000313" key="2">
    <source>
        <dbReference type="EMBL" id="GFG83544.1"/>
    </source>
</evidence>
<gene>
    <name evidence="2" type="ORF">MALGJ_02200</name>
</gene>
<protein>
    <submittedName>
        <fullName evidence="2">Membrane protein</fullName>
    </submittedName>
</protein>
<keyword evidence="1" id="KW-1133">Transmembrane helix</keyword>
<dbReference type="EMBL" id="BLKY01000001">
    <property type="protein sequence ID" value="GFG83544.1"/>
    <property type="molecule type" value="Genomic_DNA"/>
</dbReference>
<sequence length="267" mass="29083">MTLMLWRYVKAQAAVLLCGGLVGPIFLAVFFATGRQADLKWMFYTGLLVSFADVLVALALTSYGAKSGATSHFLEQHGVLALAQVTGVHETGTRINEQPLVKLDLHIEGPGLSPFDAQDRVLASVTRLPMISSRTLAVLVDPATRDYRIDWQRSALLSGAVPARFTVAEDDTTYDLTGQAGPLMEILQLLRANGVEARGMTDIRSNPVLRQQVSAVVRRAAAQRSGPAAPEQRSASERLLELDALRRTGAVTDDEYAQKRRQIIAEL</sequence>
<evidence type="ECO:0000256" key="1">
    <source>
        <dbReference type="SAM" id="Phobius"/>
    </source>
</evidence>
<accession>A0A7I9Y4Q0</accession>
<organism evidence="2 3">
    <name type="scientific">Mycolicibacter algericus</name>
    <name type="common">Mycobacterium algericum</name>
    <dbReference type="NCBI Taxonomy" id="1288388"/>
    <lineage>
        <taxon>Bacteria</taxon>
        <taxon>Bacillati</taxon>
        <taxon>Actinomycetota</taxon>
        <taxon>Actinomycetes</taxon>
        <taxon>Mycobacteriales</taxon>
        <taxon>Mycobacteriaceae</taxon>
        <taxon>Mycolicibacter</taxon>
    </lineage>
</organism>
<dbReference type="Proteomes" id="UP000465305">
    <property type="component" value="Unassembled WGS sequence"/>
</dbReference>
<keyword evidence="1" id="KW-0812">Transmembrane</keyword>
<dbReference type="AlphaFoldDB" id="A0A7I9Y4Q0"/>